<dbReference type="AlphaFoldDB" id="A0A0S4KGR3"/>
<dbReference type="Proteomes" id="UP000051952">
    <property type="component" value="Unassembled WGS sequence"/>
</dbReference>
<feature type="non-terminal residue" evidence="4">
    <location>
        <position position="1"/>
    </location>
</feature>
<dbReference type="GO" id="GO:0006511">
    <property type="term" value="P:ubiquitin-dependent protein catabolic process"/>
    <property type="evidence" value="ECO:0007669"/>
    <property type="project" value="InterPro"/>
</dbReference>
<dbReference type="InterPro" id="IPR036317">
    <property type="entry name" value="Cullin_homology_sf"/>
</dbReference>
<evidence type="ECO:0000313" key="5">
    <source>
        <dbReference type="Proteomes" id="UP000051952"/>
    </source>
</evidence>
<dbReference type="Pfam" id="PF00888">
    <property type="entry name" value="Cullin"/>
    <property type="match status" value="1"/>
</dbReference>
<dbReference type="PROSITE" id="PS50069">
    <property type="entry name" value="CULLIN_2"/>
    <property type="match status" value="1"/>
</dbReference>
<dbReference type="InterPro" id="IPR036388">
    <property type="entry name" value="WH-like_DNA-bd_sf"/>
</dbReference>
<evidence type="ECO:0000256" key="1">
    <source>
        <dbReference type="PROSITE-ProRule" id="PRU00330"/>
    </source>
</evidence>
<dbReference type="PANTHER" id="PTHR11932">
    <property type="entry name" value="CULLIN"/>
    <property type="match status" value="1"/>
</dbReference>
<dbReference type="InterPro" id="IPR036390">
    <property type="entry name" value="WH_DNA-bd_sf"/>
</dbReference>
<dbReference type="Pfam" id="PF26557">
    <property type="entry name" value="Cullin_AB"/>
    <property type="match status" value="1"/>
</dbReference>
<dbReference type="Pfam" id="PF10557">
    <property type="entry name" value="Cullin_Nedd8"/>
    <property type="match status" value="1"/>
</dbReference>
<dbReference type="EMBL" id="CYKH01001690">
    <property type="protein sequence ID" value="CUI14881.1"/>
    <property type="molecule type" value="Genomic_DNA"/>
</dbReference>
<dbReference type="InterPro" id="IPR059120">
    <property type="entry name" value="Cullin-like_AB"/>
</dbReference>
<evidence type="ECO:0000313" key="4">
    <source>
        <dbReference type="EMBL" id="CUI14881.1"/>
    </source>
</evidence>
<sequence length="490" mass="53870">EPSAEQTPALAWKDIGGAAAAAGPAAAAAQEALARDSELRLTLALSTIFSRFIHLVESQFASDKQIRQSIATAFTQKCNEGLEVVTLPTAGVGATSTPAGKVGADKSAQSPSLGEIFASHLDLLCRRELKDASLVDADGETRRIEVIVTLLMYLNERDIFQESHRGKLAKRLLQTTPNMDLENQVLSRLQRSLGKTFTFKMEAMLRDFALTGELQRLYAADQEARLKTAEYSGSAEKAELVVHVLTASHWPAYRCDPMQAPKSLDACLRSFRHFYATQHASRTLSWVHALGTAQLQVLFPKGVKDITCSVFQASILLTIASASSTSGRGGTNVADVARLVNLALPMVKMHTASMYLHKVFPLLTLVDSNGKPCPPNKQFHEGDLLALNPGFVHKLRKFKLAAPVAAKKEGESGRQEIETLRKAQADAAIVRIMKSRRTLLFPELEEQACQQLSKLFVPPPKLLKLRVEDLISRGYIQRDESDRNKFHYIA</sequence>
<proteinExistence type="inferred from homology"/>
<keyword evidence="5" id="KW-1185">Reference proteome</keyword>
<dbReference type="GO" id="GO:0031625">
    <property type="term" value="F:ubiquitin protein ligase binding"/>
    <property type="evidence" value="ECO:0007669"/>
    <property type="project" value="InterPro"/>
</dbReference>
<dbReference type="InterPro" id="IPR045093">
    <property type="entry name" value="Cullin"/>
</dbReference>
<accession>A0A0S4KGR3</accession>
<reference evidence="5" key="1">
    <citation type="submission" date="2015-09" db="EMBL/GenBank/DDBJ databases">
        <authorList>
            <consortium name="Pathogen Informatics"/>
        </authorList>
    </citation>
    <scope>NUCLEOTIDE SEQUENCE [LARGE SCALE GENOMIC DNA]</scope>
    <source>
        <strain evidence="5">Lake Konstanz</strain>
    </source>
</reference>
<dbReference type="OMA" id="MAHFEDF"/>
<dbReference type="Gene3D" id="3.30.230.130">
    <property type="entry name" value="Cullin, Chain C, Domain 2"/>
    <property type="match status" value="1"/>
</dbReference>
<dbReference type="InterPro" id="IPR019559">
    <property type="entry name" value="Cullin_neddylation_domain"/>
</dbReference>
<dbReference type="InterPro" id="IPR001373">
    <property type="entry name" value="Cullin_N"/>
</dbReference>
<protein>
    <submittedName>
        <fullName evidence="4">Cullin, putative</fullName>
    </submittedName>
</protein>
<dbReference type="SMART" id="SM00884">
    <property type="entry name" value="Cullin_Nedd8"/>
    <property type="match status" value="1"/>
</dbReference>
<evidence type="ECO:0000256" key="2">
    <source>
        <dbReference type="RuleBase" id="RU003829"/>
    </source>
</evidence>
<dbReference type="OrthoDB" id="27073at2759"/>
<organism evidence="4 5">
    <name type="scientific">Bodo saltans</name>
    <name type="common">Flagellated protozoan</name>
    <dbReference type="NCBI Taxonomy" id="75058"/>
    <lineage>
        <taxon>Eukaryota</taxon>
        <taxon>Discoba</taxon>
        <taxon>Euglenozoa</taxon>
        <taxon>Kinetoplastea</taxon>
        <taxon>Metakinetoplastina</taxon>
        <taxon>Eubodonida</taxon>
        <taxon>Bodonidae</taxon>
        <taxon>Bodo</taxon>
    </lineage>
</organism>
<name>A0A0S4KGR3_BODSA</name>
<dbReference type="Gene3D" id="1.20.1310.10">
    <property type="entry name" value="Cullin Repeats"/>
    <property type="match status" value="1"/>
</dbReference>
<dbReference type="VEuPathDB" id="TriTrypDB:BSAL_18395"/>
<gene>
    <name evidence="4" type="ORF">BSAL_18395</name>
</gene>
<dbReference type="SUPFAM" id="SSF75632">
    <property type="entry name" value="Cullin homology domain"/>
    <property type="match status" value="1"/>
</dbReference>
<comment type="similarity">
    <text evidence="1 2">Belongs to the cullin family.</text>
</comment>
<dbReference type="SMART" id="SM00182">
    <property type="entry name" value="CULLIN"/>
    <property type="match status" value="1"/>
</dbReference>
<feature type="domain" description="Cullin family profile" evidence="3">
    <location>
        <begin position="112"/>
        <end position="355"/>
    </location>
</feature>
<dbReference type="InterPro" id="IPR016158">
    <property type="entry name" value="Cullin_homology"/>
</dbReference>
<dbReference type="SUPFAM" id="SSF46785">
    <property type="entry name" value="Winged helix' DNA-binding domain"/>
    <property type="match status" value="1"/>
</dbReference>
<dbReference type="Gene3D" id="1.10.10.10">
    <property type="entry name" value="Winged helix-like DNA-binding domain superfamily/Winged helix DNA-binding domain"/>
    <property type="match status" value="1"/>
</dbReference>
<evidence type="ECO:0000259" key="3">
    <source>
        <dbReference type="PROSITE" id="PS50069"/>
    </source>
</evidence>